<sequence>VRRLLFTHVFDFLAPGGQIIVVLAVGGGIGSTTESLLDLVFPTALPVSVNEVEEDLVVTGFDVVSLELVSCPKSDASRNGEAATSERRSGNAIVVARRSAP</sequence>
<accession>A0A813GEZ2</accession>
<evidence type="ECO:0000256" key="1">
    <source>
        <dbReference type="SAM" id="MobiDB-lite"/>
    </source>
</evidence>
<feature type="non-terminal residue" evidence="2">
    <location>
        <position position="101"/>
    </location>
</feature>
<reference evidence="2" key="1">
    <citation type="submission" date="2021-02" db="EMBL/GenBank/DDBJ databases">
        <authorList>
            <person name="Dougan E. K."/>
            <person name="Rhodes N."/>
            <person name="Thang M."/>
            <person name="Chan C."/>
        </authorList>
    </citation>
    <scope>NUCLEOTIDE SEQUENCE</scope>
</reference>
<dbReference type="Proteomes" id="UP000654075">
    <property type="component" value="Unassembled WGS sequence"/>
</dbReference>
<gene>
    <name evidence="2" type="ORF">PGLA1383_LOCUS38947</name>
</gene>
<evidence type="ECO:0000313" key="3">
    <source>
        <dbReference type="Proteomes" id="UP000654075"/>
    </source>
</evidence>
<feature type="region of interest" description="Disordered" evidence="1">
    <location>
        <begin position="74"/>
        <end position="101"/>
    </location>
</feature>
<comment type="caution">
    <text evidence="2">The sequence shown here is derived from an EMBL/GenBank/DDBJ whole genome shotgun (WGS) entry which is preliminary data.</text>
</comment>
<evidence type="ECO:0000313" key="2">
    <source>
        <dbReference type="EMBL" id="CAE8621429.1"/>
    </source>
</evidence>
<dbReference type="AlphaFoldDB" id="A0A813GEZ2"/>
<dbReference type="EMBL" id="CAJNNV010027739">
    <property type="protein sequence ID" value="CAE8621429.1"/>
    <property type="molecule type" value="Genomic_DNA"/>
</dbReference>
<name>A0A813GEZ2_POLGL</name>
<keyword evidence="3" id="KW-1185">Reference proteome</keyword>
<organism evidence="2 3">
    <name type="scientific">Polarella glacialis</name>
    <name type="common">Dinoflagellate</name>
    <dbReference type="NCBI Taxonomy" id="89957"/>
    <lineage>
        <taxon>Eukaryota</taxon>
        <taxon>Sar</taxon>
        <taxon>Alveolata</taxon>
        <taxon>Dinophyceae</taxon>
        <taxon>Suessiales</taxon>
        <taxon>Suessiaceae</taxon>
        <taxon>Polarella</taxon>
    </lineage>
</organism>
<proteinExistence type="predicted"/>
<protein>
    <submittedName>
        <fullName evidence="2">Uncharacterized protein</fullName>
    </submittedName>
</protein>